<feature type="compositionally biased region" description="Basic residues" evidence="6">
    <location>
        <begin position="143"/>
        <end position="152"/>
    </location>
</feature>
<dbReference type="InterPro" id="IPR010487">
    <property type="entry name" value="NGRN/Rrg9"/>
</dbReference>
<dbReference type="AlphaFoldDB" id="A0AAN6YVE6"/>
<reference evidence="7" key="1">
    <citation type="journal article" date="2023" name="Mol. Phylogenet. Evol.">
        <title>Genome-scale phylogeny and comparative genomics of the fungal order Sordariales.</title>
        <authorList>
            <person name="Hensen N."/>
            <person name="Bonometti L."/>
            <person name="Westerberg I."/>
            <person name="Brannstrom I.O."/>
            <person name="Guillou S."/>
            <person name="Cros-Aarteil S."/>
            <person name="Calhoun S."/>
            <person name="Haridas S."/>
            <person name="Kuo A."/>
            <person name="Mondo S."/>
            <person name="Pangilinan J."/>
            <person name="Riley R."/>
            <person name="LaButti K."/>
            <person name="Andreopoulos B."/>
            <person name="Lipzen A."/>
            <person name="Chen C."/>
            <person name="Yan M."/>
            <person name="Daum C."/>
            <person name="Ng V."/>
            <person name="Clum A."/>
            <person name="Steindorff A."/>
            <person name="Ohm R.A."/>
            <person name="Martin F."/>
            <person name="Silar P."/>
            <person name="Natvig D.O."/>
            <person name="Lalanne C."/>
            <person name="Gautier V."/>
            <person name="Ament-Velasquez S.L."/>
            <person name="Kruys A."/>
            <person name="Hutchinson M.I."/>
            <person name="Powell A.J."/>
            <person name="Barry K."/>
            <person name="Miller A.N."/>
            <person name="Grigoriev I.V."/>
            <person name="Debuchy R."/>
            <person name="Gladieux P."/>
            <person name="Hiltunen Thoren M."/>
            <person name="Johannesson H."/>
        </authorList>
    </citation>
    <scope>NUCLEOTIDE SEQUENCE</scope>
    <source>
        <strain evidence="7">CBS 508.74</strain>
    </source>
</reference>
<name>A0AAN6YVE6_9PEZI</name>
<sequence length="318" mass="36624">MACCCQSTALRLFLNSLAQVHGPARAATSRLSQNQSLYNALRNPPRRVRSSQRATFPLSTPQSRLLHTSTVRKGSAEAVRAVQDDVDEGRTPEDTTVLAEVASRRERLPPNITFHDSETAQRTEADERNSETRKGEPGEEKPKSKKKKKKAKKDQTVKDDEQPDPPKEKEHWMIQKKALKEKFPEGWNPRKKLSPDAMTGIRALHAQFPEEYTTEVLANKFEVSPEAIRRILKSKWTPSPEEEEERQQRWFNRGKRVWAHWAELGKKPPKKWRAEGIVRDPKWNRPRGPVSKPAPKKVKEEREHTAEVEWRIAEDMVG</sequence>
<comment type="function">
    <text evidence="1">Required for respiratory activity and maintenance and expression of the mitochondrial genome.</text>
</comment>
<organism evidence="7 8">
    <name type="scientific">Canariomyces notabilis</name>
    <dbReference type="NCBI Taxonomy" id="2074819"/>
    <lineage>
        <taxon>Eukaryota</taxon>
        <taxon>Fungi</taxon>
        <taxon>Dikarya</taxon>
        <taxon>Ascomycota</taxon>
        <taxon>Pezizomycotina</taxon>
        <taxon>Sordariomycetes</taxon>
        <taxon>Sordariomycetidae</taxon>
        <taxon>Sordariales</taxon>
        <taxon>Chaetomiaceae</taxon>
        <taxon>Canariomyces</taxon>
    </lineage>
</organism>
<evidence type="ECO:0000256" key="5">
    <source>
        <dbReference type="ARBA" id="ARBA00022946"/>
    </source>
</evidence>
<accession>A0AAN6YVE6</accession>
<dbReference type="Pfam" id="PF06413">
    <property type="entry name" value="Neugrin"/>
    <property type="match status" value="1"/>
</dbReference>
<protein>
    <recommendedName>
        <fullName evidence="4">Required for respiratory growth protein 9, mitochondrial</fullName>
    </recommendedName>
</protein>
<dbReference type="RefSeq" id="XP_064673045.1">
    <property type="nucleotide sequence ID" value="XM_064814429.1"/>
</dbReference>
<feature type="compositionally biased region" description="Basic and acidic residues" evidence="6">
    <location>
        <begin position="153"/>
        <end position="184"/>
    </location>
</feature>
<dbReference type="Proteomes" id="UP001302812">
    <property type="component" value="Unassembled WGS sequence"/>
</dbReference>
<keyword evidence="5" id="KW-0809">Transit peptide</keyword>
<comment type="similarity">
    <text evidence="3">Belongs to the RRG9 family.</text>
</comment>
<comment type="subcellular location">
    <subcellularLocation>
        <location evidence="2">Mitochondrion</location>
    </subcellularLocation>
</comment>
<evidence type="ECO:0000256" key="4">
    <source>
        <dbReference type="ARBA" id="ARBA00013566"/>
    </source>
</evidence>
<feature type="region of interest" description="Disordered" evidence="6">
    <location>
        <begin position="271"/>
        <end position="305"/>
    </location>
</feature>
<evidence type="ECO:0000256" key="1">
    <source>
        <dbReference type="ARBA" id="ARBA00003548"/>
    </source>
</evidence>
<proteinExistence type="inferred from homology"/>
<dbReference type="EMBL" id="MU853334">
    <property type="protein sequence ID" value="KAK4115475.1"/>
    <property type="molecule type" value="Genomic_DNA"/>
</dbReference>
<evidence type="ECO:0000256" key="2">
    <source>
        <dbReference type="ARBA" id="ARBA00004173"/>
    </source>
</evidence>
<dbReference type="GeneID" id="89938554"/>
<evidence type="ECO:0000256" key="6">
    <source>
        <dbReference type="SAM" id="MobiDB-lite"/>
    </source>
</evidence>
<evidence type="ECO:0000256" key="3">
    <source>
        <dbReference type="ARBA" id="ARBA00010895"/>
    </source>
</evidence>
<feature type="region of interest" description="Disordered" evidence="6">
    <location>
        <begin position="102"/>
        <end position="191"/>
    </location>
</feature>
<evidence type="ECO:0000313" key="7">
    <source>
        <dbReference type="EMBL" id="KAK4115475.1"/>
    </source>
</evidence>
<dbReference type="GO" id="GO:0005739">
    <property type="term" value="C:mitochondrion"/>
    <property type="evidence" value="ECO:0007669"/>
    <property type="project" value="UniProtKB-SubCell"/>
</dbReference>
<keyword evidence="8" id="KW-1185">Reference proteome</keyword>
<dbReference type="PANTHER" id="PTHR13475:SF3">
    <property type="entry name" value="NEUGRIN"/>
    <property type="match status" value="1"/>
</dbReference>
<feature type="compositionally biased region" description="Basic and acidic residues" evidence="6">
    <location>
        <begin position="115"/>
        <end position="142"/>
    </location>
</feature>
<feature type="compositionally biased region" description="Basic and acidic residues" evidence="6">
    <location>
        <begin position="272"/>
        <end position="283"/>
    </location>
</feature>
<dbReference type="GO" id="GO:0005634">
    <property type="term" value="C:nucleus"/>
    <property type="evidence" value="ECO:0007669"/>
    <property type="project" value="TreeGrafter"/>
</dbReference>
<gene>
    <name evidence="7" type="ORF">N656DRAFT_775358</name>
</gene>
<comment type="caution">
    <text evidence="7">The sequence shown here is derived from an EMBL/GenBank/DDBJ whole genome shotgun (WGS) entry which is preliminary data.</text>
</comment>
<evidence type="ECO:0000313" key="8">
    <source>
        <dbReference type="Proteomes" id="UP001302812"/>
    </source>
</evidence>
<reference evidence="7" key="2">
    <citation type="submission" date="2023-05" db="EMBL/GenBank/DDBJ databases">
        <authorList>
            <consortium name="Lawrence Berkeley National Laboratory"/>
            <person name="Steindorff A."/>
            <person name="Hensen N."/>
            <person name="Bonometti L."/>
            <person name="Westerberg I."/>
            <person name="Brannstrom I.O."/>
            <person name="Guillou S."/>
            <person name="Cros-Aarteil S."/>
            <person name="Calhoun S."/>
            <person name="Haridas S."/>
            <person name="Kuo A."/>
            <person name="Mondo S."/>
            <person name="Pangilinan J."/>
            <person name="Riley R."/>
            <person name="Labutti K."/>
            <person name="Andreopoulos B."/>
            <person name="Lipzen A."/>
            <person name="Chen C."/>
            <person name="Yanf M."/>
            <person name="Daum C."/>
            <person name="Ng V."/>
            <person name="Clum A."/>
            <person name="Ohm R."/>
            <person name="Martin F."/>
            <person name="Silar P."/>
            <person name="Natvig D."/>
            <person name="Lalanne C."/>
            <person name="Gautier V."/>
            <person name="Ament-Velasquez S.L."/>
            <person name="Kruys A."/>
            <person name="Hutchinson M.I."/>
            <person name="Powell A.J."/>
            <person name="Barry K."/>
            <person name="Miller A.N."/>
            <person name="Grigoriev I.V."/>
            <person name="Debuchy R."/>
            <person name="Gladieux P."/>
            <person name="Thoren M.H."/>
            <person name="Johannesson H."/>
        </authorList>
    </citation>
    <scope>NUCLEOTIDE SEQUENCE</scope>
    <source>
        <strain evidence="7">CBS 508.74</strain>
    </source>
</reference>
<dbReference type="PANTHER" id="PTHR13475">
    <property type="entry name" value="NEUGRIN"/>
    <property type="match status" value="1"/>
</dbReference>